<proteinExistence type="predicted"/>
<dbReference type="AlphaFoldDB" id="A0A7C2YDR9"/>
<name>A0A7C2YDR9_9CREN</name>
<reference evidence="1" key="1">
    <citation type="journal article" date="2020" name="mSystems">
        <title>Genome- and Community-Level Interaction Insights into Carbon Utilization and Element Cycling Functions of Hydrothermarchaeota in Hydrothermal Sediment.</title>
        <authorList>
            <person name="Zhou Z."/>
            <person name="Liu Y."/>
            <person name="Xu W."/>
            <person name="Pan J."/>
            <person name="Luo Z.H."/>
            <person name="Li M."/>
        </authorList>
    </citation>
    <scope>NUCLEOTIDE SEQUENCE [LARGE SCALE GENOMIC DNA]</scope>
    <source>
        <strain evidence="1">SpSt-1259</strain>
    </source>
</reference>
<protein>
    <submittedName>
        <fullName evidence="1">Uncharacterized protein</fullName>
    </submittedName>
</protein>
<gene>
    <name evidence="1" type="ORF">ENO36_03165</name>
</gene>
<comment type="caution">
    <text evidence="1">The sequence shown here is derived from an EMBL/GenBank/DDBJ whole genome shotgun (WGS) entry which is preliminary data.</text>
</comment>
<evidence type="ECO:0000313" key="1">
    <source>
        <dbReference type="EMBL" id="HEU97839.1"/>
    </source>
</evidence>
<dbReference type="Proteomes" id="UP000885664">
    <property type="component" value="Unassembled WGS sequence"/>
</dbReference>
<dbReference type="EMBL" id="DSFE01000070">
    <property type="protein sequence ID" value="HEU97839.1"/>
    <property type="molecule type" value="Genomic_DNA"/>
</dbReference>
<sequence length="313" mass="35014">MSESSVESMMTRSIIEGGIDVILPPLYPPESRGGLLPRSPISLISPMRELSIAISKALSSGEDLLEYLEESYSYSRGLLWLRSLQWMGLIDPEESFSPFVGGLKQIEINQLPLLGIVKELNCSTEFKVCISPFLSFLLPTPFRKIMLLSLSSKVIDEIAWQLMEMGNASERMIALQHKRSKEGSLTDLIFLLKLMFSTSIVRRGKKSDEGGKLAYLREQIRGEWRRHPCFGISPLIGSDLVEAETFISGSVEGIHGRKTSAVVSFCSKLSEDSKSCLISALTETKLALPEITRWYSNYYDLKLPSSQKRTASF</sequence>
<organism evidence="1">
    <name type="scientific">Fervidicoccus fontis</name>
    <dbReference type="NCBI Taxonomy" id="683846"/>
    <lineage>
        <taxon>Archaea</taxon>
        <taxon>Thermoproteota</taxon>
        <taxon>Thermoprotei</taxon>
        <taxon>Fervidicoccales</taxon>
        <taxon>Fervidicoccaceae</taxon>
        <taxon>Fervidicoccus</taxon>
    </lineage>
</organism>
<accession>A0A7C2YDR9</accession>